<accession>A0A0A6P5R7</accession>
<evidence type="ECO:0000256" key="1">
    <source>
        <dbReference type="ARBA" id="ARBA00022729"/>
    </source>
</evidence>
<dbReference type="InterPro" id="IPR013783">
    <property type="entry name" value="Ig-like_fold"/>
</dbReference>
<sequence length="383" mass="41219">MNNKMVKKGRSIIQLIVTGIVISHLMLTSAAHAITVQYELIPLGGNQYRYVYTVTNDGSLGTGIAVSLFDLVFDSANYQETTLAIVTSAPLNSQWDEFILSSVLEVPAAYSAFSSTTGIAQGETLSGFAVEFEWIGSAALPSAQPFQVFDPNTFDLLEEGTTILIGESGPQFAISTVEVAENAGTVTLTVRRVGGSDGELTVNYATTDGTATEGNDYVGATGTLTWADGDSSDKTFTVTITDNSLSEGNKTFTVTLSDPNSGENLDSATVTIVDDEVTLVSLVEFSAIALETEILIEWESAFELDNAGFHIWRATGEGWKYGDYSTVIRLTVRLIPAQGNSTPYSYIDTNVETGLTYYYGLEDIDLTGHSTFHWDYIDSATAK</sequence>
<dbReference type="SMART" id="SM00237">
    <property type="entry name" value="Calx_beta"/>
    <property type="match status" value="1"/>
</dbReference>
<reference evidence="6 7" key="1">
    <citation type="journal article" date="2016" name="Front. Microbiol.">
        <title>Single-Cell (Meta-)Genomics of a Dimorphic Candidatus Thiomargarita nelsonii Reveals Genomic Plasticity.</title>
        <authorList>
            <person name="Flood B.E."/>
            <person name="Fliss P."/>
            <person name="Jones D.S."/>
            <person name="Dick G.J."/>
            <person name="Jain S."/>
            <person name="Kaster A.K."/>
            <person name="Winkel M."/>
            <person name="Mussmann M."/>
            <person name="Bailey J."/>
        </authorList>
    </citation>
    <scope>NUCLEOTIDE SEQUENCE [LARGE SCALE GENOMIC DNA]</scope>
    <source>
        <strain evidence="6">Hydrate Ridge</strain>
    </source>
</reference>
<keyword evidence="4" id="KW-0813">Transport</keyword>
<evidence type="ECO:0000256" key="3">
    <source>
        <dbReference type="ARBA" id="ARBA00022837"/>
    </source>
</evidence>
<evidence type="ECO:0000313" key="6">
    <source>
        <dbReference type="EMBL" id="KHD06098.1"/>
    </source>
</evidence>
<proteinExistence type="predicted"/>
<dbReference type="InterPro" id="IPR051171">
    <property type="entry name" value="CaCA"/>
</dbReference>
<name>A0A0A6P5R7_9GAMM</name>
<dbReference type="PANTHER" id="PTHR11878">
    <property type="entry name" value="SODIUM/CALCIUM EXCHANGER"/>
    <property type="match status" value="1"/>
</dbReference>
<evidence type="ECO:0000256" key="4">
    <source>
        <dbReference type="ARBA" id="ARBA00023065"/>
    </source>
</evidence>
<comment type="caution">
    <text evidence="6">The sequence shown here is derived from an EMBL/GenBank/DDBJ whole genome shotgun (WGS) entry which is preliminary data.</text>
</comment>
<gene>
    <name evidence="6" type="ORF">PN36_24190</name>
</gene>
<dbReference type="PANTHER" id="PTHR11878:SF65">
    <property type="entry name" value="NA_CA-EXCHANGE PROTEIN, ISOFORM G"/>
    <property type="match status" value="1"/>
</dbReference>
<dbReference type="GO" id="GO:0030001">
    <property type="term" value="P:metal ion transport"/>
    <property type="evidence" value="ECO:0007669"/>
    <property type="project" value="TreeGrafter"/>
</dbReference>
<dbReference type="Pfam" id="PF03160">
    <property type="entry name" value="Calx-beta"/>
    <property type="match status" value="1"/>
</dbReference>
<dbReference type="Gene3D" id="2.60.40.10">
    <property type="entry name" value="Immunoglobulins"/>
    <property type="match status" value="1"/>
</dbReference>
<keyword evidence="4" id="KW-0406">Ion transport</keyword>
<protein>
    <recommendedName>
        <fullName evidence="5">Calx-beta domain-containing protein</fullName>
    </recommendedName>
</protein>
<dbReference type="InterPro" id="IPR003644">
    <property type="entry name" value="Calx_beta"/>
</dbReference>
<evidence type="ECO:0000256" key="2">
    <source>
        <dbReference type="ARBA" id="ARBA00022737"/>
    </source>
</evidence>
<dbReference type="Gene3D" id="2.60.40.2030">
    <property type="match status" value="1"/>
</dbReference>
<organism evidence="6 7">
    <name type="scientific">Candidatus Thiomargarita nelsonii</name>
    <dbReference type="NCBI Taxonomy" id="1003181"/>
    <lineage>
        <taxon>Bacteria</taxon>
        <taxon>Pseudomonadati</taxon>
        <taxon>Pseudomonadota</taxon>
        <taxon>Gammaproteobacteria</taxon>
        <taxon>Thiotrichales</taxon>
        <taxon>Thiotrichaceae</taxon>
        <taxon>Thiomargarita</taxon>
    </lineage>
</organism>
<keyword evidence="3" id="KW-0106">Calcium</keyword>
<dbReference type="AlphaFoldDB" id="A0A0A6P5R7"/>
<keyword evidence="7" id="KW-1185">Reference proteome</keyword>
<dbReference type="InterPro" id="IPR038081">
    <property type="entry name" value="CalX-like_sf"/>
</dbReference>
<dbReference type="EMBL" id="JSZA02000124">
    <property type="protein sequence ID" value="KHD06098.1"/>
    <property type="molecule type" value="Genomic_DNA"/>
</dbReference>
<feature type="domain" description="Calx-beta" evidence="5">
    <location>
        <begin position="161"/>
        <end position="257"/>
    </location>
</feature>
<dbReference type="SUPFAM" id="SSF141072">
    <property type="entry name" value="CalX-like"/>
    <property type="match status" value="1"/>
</dbReference>
<evidence type="ECO:0000259" key="5">
    <source>
        <dbReference type="SMART" id="SM00237"/>
    </source>
</evidence>
<dbReference type="Proteomes" id="UP000030428">
    <property type="component" value="Unassembled WGS sequence"/>
</dbReference>
<dbReference type="GO" id="GO:0016020">
    <property type="term" value="C:membrane"/>
    <property type="evidence" value="ECO:0007669"/>
    <property type="project" value="InterPro"/>
</dbReference>
<dbReference type="GO" id="GO:0007154">
    <property type="term" value="P:cell communication"/>
    <property type="evidence" value="ECO:0007669"/>
    <property type="project" value="InterPro"/>
</dbReference>
<keyword evidence="2" id="KW-0677">Repeat</keyword>
<evidence type="ECO:0000313" key="7">
    <source>
        <dbReference type="Proteomes" id="UP000030428"/>
    </source>
</evidence>
<keyword evidence="1" id="KW-0732">Signal</keyword>